<dbReference type="InterPro" id="IPR011009">
    <property type="entry name" value="Kinase-like_dom_sf"/>
</dbReference>
<feature type="region of interest" description="Disordered" evidence="6">
    <location>
        <begin position="532"/>
        <end position="582"/>
    </location>
</feature>
<dbReference type="EC" id="2.7.11.1" evidence="1"/>
<feature type="compositionally biased region" description="Polar residues" evidence="6">
    <location>
        <begin position="605"/>
        <end position="624"/>
    </location>
</feature>
<dbReference type="InterPro" id="IPR000719">
    <property type="entry name" value="Prot_kinase_dom"/>
</dbReference>
<evidence type="ECO:0000259" key="7">
    <source>
        <dbReference type="PROSITE" id="PS50011"/>
    </source>
</evidence>
<comment type="caution">
    <text evidence="8">The sequence shown here is derived from an EMBL/GenBank/DDBJ whole genome shotgun (WGS) entry which is preliminary data.</text>
</comment>
<feature type="region of interest" description="Disordered" evidence="6">
    <location>
        <begin position="605"/>
        <end position="627"/>
    </location>
</feature>
<feature type="domain" description="Protein kinase" evidence="7">
    <location>
        <begin position="159"/>
        <end position="532"/>
    </location>
</feature>
<dbReference type="SUPFAM" id="SSF56112">
    <property type="entry name" value="Protein kinase-like (PK-like)"/>
    <property type="match status" value="1"/>
</dbReference>
<dbReference type="EMBL" id="JAFEKC020000004">
    <property type="protein sequence ID" value="KAK0514785.1"/>
    <property type="molecule type" value="Genomic_DNA"/>
</dbReference>
<evidence type="ECO:0000256" key="3">
    <source>
        <dbReference type="ARBA" id="ARBA00022741"/>
    </source>
</evidence>
<dbReference type="PROSITE" id="PS50011">
    <property type="entry name" value="PROTEIN_KINASE_DOM"/>
    <property type="match status" value="1"/>
</dbReference>
<dbReference type="Gene3D" id="1.10.510.10">
    <property type="entry name" value="Transferase(Phosphotransferase) domain 1"/>
    <property type="match status" value="1"/>
</dbReference>
<evidence type="ECO:0000256" key="6">
    <source>
        <dbReference type="SAM" id="MobiDB-lite"/>
    </source>
</evidence>
<keyword evidence="2" id="KW-0808">Transferase</keyword>
<proteinExistence type="predicted"/>
<keyword evidence="3" id="KW-0547">Nucleotide-binding</keyword>
<evidence type="ECO:0000256" key="1">
    <source>
        <dbReference type="ARBA" id="ARBA00012513"/>
    </source>
</evidence>
<dbReference type="Pfam" id="PF00069">
    <property type="entry name" value="Pkinase"/>
    <property type="match status" value="1"/>
</dbReference>
<dbReference type="PANTHER" id="PTHR43671">
    <property type="entry name" value="SERINE/THREONINE-PROTEIN KINASE NEK"/>
    <property type="match status" value="1"/>
</dbReference>
<name>A0AA39V991_9LECA</name>
<protein>
    <recommendedName>
        <fullName evidence="1">non-specific serine/threonine protein kinase</fullName>
        <ecNumber evidence="1">2.7.11.1</ecNumber>
    </recommendedName>
</protein>
<evidence type="ECO:0000313" key="9">
    <source>
        <dbReference type="Proteomes" id="UP001166286"/>
    </source>
</evidence>
<feature type="compositionally biased region" description="Low complexity" evidence="6">
    <location>
        <begin position="564"/>
        <end position="575"/>
    </location>
</feature>
<gene>
    <name evidence="8" type="ORF">JMJ35_002164</name>
</gene>
<reference evidence="8" key="1">
    <citation type="submission" date="2023-03" db="EMBL/GenBank/DDBJ databases">
        <title>Complete genome of Cladonia borealis.</title>
        <authorList>
            <person name="Park H."/>
        </authorList>
    </citation>
    <scope>NUCLEOTIDE SEQUENCE</scope>
    <source>
        <strain evidence="8">ANT050790</strain>
    </source>
</reference>
<dbReference type="PANTHER" id="PTHR43671:SF13">
    <property type="entry name" value="SERINE_THREONINE-PROTEIN KINASE NEK2"/>
    <property type="match status" value="1"/>
</dbReference>
<dbReference type="PROSITE" id="PS00108">
    <property type="entry name" value="PROTEIN_KINASE_ST"/>
    <property type="match status" value="1"/>
</dbReference>
<evidence type="ECO:0000313" key="8">
    <source>
        <dbReference type="EMBL" id="KAK0514785.1"/>
    </source>
</evidence>
<evidence type="ECO:0000256" key="5">
    <source>
        <dbReference type="ARBA" id="ARBA00022840"/>
    </source>
</evidence>
<keyword evidence="5" id="KW-0067">ATP-binding</keyword>
<dbReference type="AlphaFoldDB" id="A0AA39V991"/>
<dbReference type="SUPFAM" id="SSF82171">
    <property type="entry name" value="DPP6 N-terminal domain-like"/>
    <property type="match status" value="1"/>
</dbReference>
<dbReference type="InterPro" id="IPR050660">
    <property type="entry name" value="NEK_Ser/Thr_kinase"/>
</dbReference>
<dbReference type="GO" id="GO:0004674">
    <property type="term" value="F:protein serine/threonine kinase activity"/>
    <property type="evidence" value="ECO:0007669"/>
    <property type="project" value="UniProtKB-EC"/>
</dbReference>
<accession>A0AA39V991</accession>
<organism evidence="8 9">
    <name type="scientific">Cladonia borealis</name>
    <dbReference type="NCBI Taxonomy" id="184061"/>
    <lineage>
        <taxon>Eukaryota</taxon>
        <taxon>Fungi</taxon>
        <taxon>Dikarya</taxon>
        <taxon>Ascomycota</taxon>
        <taxon>Pezizomycotina</taxon>
        <taxon>Lecanoromycetes</taxon>
        <taxon>OSLEUM clade</taxon>
        <taxon>Lecanoromycetidae</taxon>
        <taxon>Lecanorales</taxon>
        <taxon>Lecanorineae</taxon>
        <taxon>Cladoniaceae</taxon>
        <taxon>Cladonia</taxon>
    </lineage>
</organism>
<dbReference type="Proteomes" id="UP001166286">
    <property type="component" value="Unassembled WGS sequence"/>
</dbReference>
<evidence type="ECO:0000256" key="4">
    <source>
        <dbReference type="ARBA" id="ARBA00022777"/>
    </source>
</evidence>
<sequence>MPSDPTRERTISPVSSLQDAIRTRMYNADDPSDASRIFICEHDLQTAWQNHNLNTIFPPTKYSPEEIETIRNRFLRVLSVLIFIGWSSDDLVNKFRSQFLRAGGREDNDLPIDKEKLKFLDASFYMFWQYQFAFCPAIILESGNSHIQRIERNRRLPFSGKPVEVGGGAYGRVSQVTIAPRCLRHMENSTENFKSMLVACKTYTNENSAEDFHRESQTLDILKEGLKGSKRVMQHIASIIHGNNFMILLPLAQHGDLEIFLRGGYKPGADTRYNQKIYDFDKTFRDLAFEETLHKALLKEMFEIARALVWLHEELYLFGKMDRYLAHLDLKPENILLVQDNHSGTAGLDHPAGKWMLTDFGVSVFDKDTNEKATRVHSIRDVGPRLTSRANRDEVMRGYRGYGPYQPPEVDLEKVDGRKCDVWSLACILCDVLAFAFGRSKALHNFRTLRYDGKDDFFYRARARGSSEDRVRVINSSNTELKSEIRDWFRSHAYFSTHTWVPHYVSIIERALVPGPLERPDMKQIMKGLGSLPIDGHSNPGTLKHLRSSDGLQVSSLQQTQRPSITSIGTATTSSNNFSPVQSTGASMVSRFSFDRTPVELAEQSSAYENGRHQSTSTSSTEPSHFQYGGLPDNCLSAINMPRPQPLRKGSEYKLASRSSPILNSMQSVDAVAMTPTGDKVAFLCGRHIHAYSTRDGSNAGTIDELAPEDMAPHVKWKKMCIANDFAVTYGLNGTEKLIQVREFGTSREVTTIPINFEKEQASDILLSNRDVVVGVYTKWLYLASLSDGESEGLKIGKGTDLTIKAACFSEDGDLLFVWASGEVHHGYLYRMNGVHATLVGEVSYEKAANDSKDFTLWPYESMPACIVHNSNGSTYVIHPNSDPRQQPQKRQSFEILSALVGRVARDNVLICIQKGFIKGQIFEYELSKGTDGRFLIKKSSKGLASVEHSVDKTTKTALGLYEGQLLLILCTMKGEILRYIRKS</sequence>
<keyword evidence="9" id="KW-1185">Reference proteome</keyword>
<feature type="compositionally biased region" description="Polar residues" evidence="6">
    <location>
        <begin position="550"/>
        <end position="563"/>
    </location>
</feature>
<keyword evidence="4" id="KW-0418">Kinase</keyword>
<dbReference type="GO" id="GO:0005524">
    <property type="term" value="F:ATP binding"/>
    <property type="evidence" value="ECO:0007669"/>
    <property type="project" value="UniProtKB-KW"/>
</dbReference>
<dbReference type="InterPro" id="IPR008271">
    <property type="entry name" value="Ser/Thr_kinase_AS"/>
</dbReference>
<evidence type="ECO:0000256" key="2">
    <source>
        <dbReference type="ARBA" id="ARBA00022679"/>
    </source>
</evidence>
<dbReference type="SMART" id="SM00220">
    <property type="entry name" value="S_TKc"/>
    <property type="match status" value="1"/>
</dbReference>